<dbReference type="SUPFAM" id="SSF47095">
    <property type="entry name" value="HMG-box"/>
    <property type="match status" value="1"/>
</dbReference>
<gene>
    <name evidence="1" type="primary">Dvir\GJ22990</name>
    <name evidence="1" type="ORF">Dvir_GJ22990</name>
</gene>
<dbReference type="SMR" id="B4LW67"/>
<dbReference type="OrthoDB" id="7860046at2759"/>
<sequence>MEHLCKLLCLDLCEVMGGPCKSSDMTDIPMTASCLEPVECLSYTIRHKYPKRLVTYDAEALCESRLIRYSDLTESVMDIMKPVCQKQQQQQQKKEKGKTGKSDDKVRELIRKSCKPLGPCEKLTEQRLQQLERCGKELHQITVSRLCAGDDQRTNPTWESLKPIQKFCFYWQALTGHELRPTPYENFKEIFMKRYVKECPQASVRRLRTLVQRTWRRMKGEQRVPFNLYALLYHVSTGAVDPFDHCAVRVLLNRWR</sequence>
<organism evidence="1 2">
    <name type="scientific">Drosophila virilis</name>
    <name type="common">Fruit fly</name>
    <dbReference type="NCBI Taxonomy" id="7244"/>
    <lineage>
        <taxon>Eukaryota</taxon>
        <taxon>Metazoa</taxon>
        <taxon>Ecdysozoa</taxon>
        <taxon>Arthropoda</taxon>
        <taxon>Hexapoda</taxon>
        <taxon>Insecta</taxon>
        <taxon>Pterygota</taxon>
        <taxon>Neoptera</taxon>
        <taxon>Endopterygota</taxon>
        <taxon>Diptera</taxon>
        <taxon>Brachycera</taxon>
        <taxon>Muscomorpha</taxon>
        <taxon>Ephydroidea</taxon>
        <taxon>Drosophilidae</taxon>
        <taxon>Drosophila</taxon>
    </lineage>
</organism>
<dbReference type="EMBL" id="CH940650">
    <property type="protein sequence ID" value="EDW67601.2"/>
    <property type="molecule type" value="Genomic_DNA"/>
</dbReference>
<name>B4LW67_DROVI</name>
<dbReference type="eggNOG" id="ENOG502T8GR">
    <property type="taxonomic scope" value="Eukaryota"/>
</dbReference>
<dbReference type="HOGENOM" id="CLU_1231051_0_0_1"/>
<dbReference type="InParanoid" id="B4LW67"/>
<dbReference type="KEGG" id="dvi:6629486"/>
<dbReference type="GO" id="GO:0005634">
    <property type="term" value="C:nucleus"/>
    <property type="evidence" value="ECO:0007669"/>
    <property type="project" value="UniProtKB-ARBA"/>
</dbReference>
<evidence type="ECO:0000313" key="2">
    <source>
        <dbReference type="Proteomes" id="UP000008792"/>
    </source>
</evidence>
<keyword evidence="2" id="KW-1185">Reference proteome</keyword>
<dbReference type="STRING" id="7244.B4LW67"/>
<evidence type="ECO:0000313" key="1">
    <source>
        <dbReference type="EMBL" id="EDW67601.2"/>
    </source>
</evidence>
<reference evidence="1 2" key="1">
    <citation type="journal article" date="2007" name="Nature">
        <title>Evolution of genes and genomes on the Drosophila phylogeny.</title>
        <authorList>
            <consortium name="Drosophila 12 Genomes Consortium"/>
            <person name="Clark A.G."/>
            <person name="Eisen M.B."/>
            <person name="Smith D.R."/>
            <person name="Bergman C.M."/>
            <person name="Oliver B."/>
            <person name="Markow T.A."/>
            <person name="Kaufman T.C."/>
            <person name="Kellis M."/>
            <person name="Gelbart W."/>
            <person name="Iyer V.N."/>
            <person name="Pollard D.A."/>
            <person name="Sackton T.B."/>
            <person name="Larracuente A.M."/>
            <person name="Singh N.D."/>
            <person name="Abad J.P."/>
            <person name="Abt D.N."/>
            <person name="Adryan B."/>
            <person name="Aguade M."/>
            <person name="Akashi H."/>
            <person name="Anderson W.W."/>
            <person name="Aquadro C.F."/>
            <person name="Ardell D.H."/>
            <person name="Arguello R."/>
            <person name="Artieri C.G."/>
            <person name="Barbash D.A."/>
            <person name="Barker D."/>
            <person name="Barsanti P."/>
            <person name="Batterham P."/>
            <person name="Batzoglou S."/>
            <person name="Begun D."/>
            <person name="Bhutkar A."/>
            <person name="Blanco E."/>
            <person name="Bosak S.A."/>
            <person name="Bradley R.K."/>
            <person name="Brand A.D."/>
            <person name="Brent M.R."/>
            <person name="Brooks A.N."/>
            <person name="Brown R.H."/>
            <person name="Butlin R.K."/>
            <person name="Caggese C."/>
            <person name="Calvi B.R."/>
            <person name="Bernardo de Carvalho A."/>
            <person name="Caspi A."/>
            <person name="Castrezana S."/>
            <person name="Celniker S.E."/>
            <person name="Chang J.L."/>
            <person name="Chapple C."/>
            <person name="Chatterji S."/>
            <person name="Chinwalla A."/>
            <person name="Civetta A."/>
            <person name="Clifton S.W."/>
            <person name="Comeron J.M."/>
            <person name="Costello J.C."/>
            <person name="Coyne J.A."/>
            <person name="Daub J."/>
            <person name="David R.G."/>
            <person name="Delcher A.L."/>
            <person name="Delehaunty K."/>
            <person name="Do C.B."/>
            <person name="Ebling H."/>
            <person name="Edwards K."/>
            <person name="Eickbush T."/>
            <person name="Evans J.D."/>
            <person name="Filipski A."/>
            <person name="Findeiss S."/>
            <person name="Freyhult E."/>
            <person name="Fulton L."/>
            <person name="Fulton R."/>
            <person name="Garcia A.C."/>
            <person name="Gardiner A."/>
            <person name="Garfield D.A."/>
            <person name="Garvin B.E."/>
            <person name="Gibson G."/>
            <person name="Gilbert D."/>
            <person name="Gnerre S."/>
            <person name="Godfrey J."/>
            <person name="Good R."/>
            <person name="Gotea V."/>
            <person name="Gravely B."/>
            <person name="Greenberg A.J."/>
            <person name="Griffiths-Jones S."/>
            <person name="Gross S."/>
            <person name="Guigo R."/>
            <person name="Gustafson E.A."/>
            <person name="Haerty W."/>
            <person name="Hahn M.W."/>
            <person name="Halligan D.L."/>
            <person name="Halpern A.L."/>
            <person name="Halter G.M."/>
            <person name="Han M.V."/>
            <person name="Heger A."/>
            <person name="Hillier L."/>
            <person name="Hinrichs A.S."/>
            <person name="Holmes I."/>
            <person name="Hoskins R.A."/>
            <person name="Hubisz M.J."/>
            <person name="Hultmark D."/>
            <person name="Huntley M.A."/>
            <person name="Jaffe D.B."/>
            <person name="Jagadeeshan S."/>
            <person name="Jeck W.R."/>
            <person name="Johnson J."/>
            <person name="Jones C.D."/>
            <person name="Jordan W.C."/>
            <person name="Karpen G.H."/>
            <person name="Kataoka E."/>
            <person name="Keightley P.D."/>
            <person name="Kheradpour P."/>
            <person name="Kirkness E.F."/>
            <person name="Koerich L.B."/>
            <person name="Kristiansen K."/>
            <person name="Kudrna D."/>
            <person name="Kulathinal R.J."/>
            <person name="Kumar S."/>
            <person name="Kwok R."/>
            <person name="Lander E."/>
            <person name="Langley C.H."/>
            <person name="Lapoint R."/>
            <person name="Lazzaro B.P."/>
            <person name="Lee S.J."/>
            <person name="Levesque L."/>
            <person name="Li R."/>
            <person name="Lin C.F."/>
            <person name="Lin M.F."/>
            <person name="Lindblad-Toh K."/>
            <person name="Llopart A."/>
            <person name="Long M."/>
            <person name="Low L."/>
            <person name="Lozovsky E."/>
            <person name="Lu J."/>
            <person name="Luo M."/>
            <person name="Machado C.A."/>
            <person name="Makalowski W."/>
            <person name="Marzo M."/>
            <person name="Matsuda M."/>
            <person name="Matzkin L."/>
            <person name="McAllister B."/>
            <person name="McBride C.S."/>
            <person name="McKernan B."/>
            <person name="McKernan K."/>
            <person name="Mendez-Lago M."/>
            <person name="Minx P."/>
            <person name="Mollenhauer M.U."/>
            <person name="Montooth K."/>
            <person name="Mount S.M."/>
            <person name="Mu X."/>
            <person name="Myers E."/>
            <person name="Negre B."/>
            <person name="Newfeld S."/>
            <person name="Nielsen R."/>
            <person name="Noor M.A."/>
            <person name="O'Grady P."/>
            <person name="Pachter L."/>
            <person name="Papaceit M."/>
            <person name="Parisi M.J."/>
            <person name="Parisi M."/>
            <person name="Parts L."/>
            <person name="Pedersen J.S."/>
            <person name="Pesole G."/>
            <person name="Phillippy A.M."/>
            <person name="Ponting C.P."/>
            <person name="Pop M."/>
            <person name="Porcelli D."/>
            <person name="Powell J.R."/>
            <person name="Prohaska S."/>
            <person name="Pruitt K."/>
            <person name="Puig M."/>
            <person name="Quesneville H."/>
            <person name="Ram K.R."/>
            <person name="Rand D."/>
            <person name="Rasmussen M.D."/>
            <person name="Reed L.K."/>
            <person name="Reenan R."/>
            <person name="Reily A."/>
            <person name="Remington K.A."/>
            <person name="Rieger T.T."/>
            <person name="Ritchie M.G."/>
            <person name="Robin C."/>
            <person name="Rogers Y.H."/>
            <person name="Rohde C."/>
            <person name="Rozas J."/>
            <person name="Rubenfield M.J."/>
            <person name="Ruiz A."/>
            <person name="Russo S."/>
            <person name="Salzberg S.L."/>
            <person name="Sanchez-Gracia A."/>
            <person name="Saranga D.J."/>
            <person name="Sato H."/>
            <person name="Schaeffer S.W."/>
            <person name="Schatz M.C."/>
            <person name="Schlenke T."/>
            <person name="Schwartz R."/>
            <person name="Segarra C."/>
            <person name="Singh R.S."/>
            <person name="Sirot L."/>
            <person name="Sirota M."/>
            <person name="Sisneros N.B."/>
            <person name="Smith C.D."/>
            <person name="Smith T.F."/>
            <person name="Spieth J."/>
            <person name="Stage D.E."/>
            <person name="Stark A."/>
            <person name="Stephan W."/>
            <person name="Strausberg R.L."/>
            <person name="Strempel S."/>
            <person name="Sturgill D."/>
            <person name="Sutton G."/>
            <person name="Sutton G.G."/>
            <person name="Tao W."/>
            <person name="Teichmann S."/>
            <person name="Tobari Y.N."/>
            <person name="Tomimura Y."/>
            <person name="Tsolas J.M."/>
            <person name="Valente V.L."/>
            <person name="Venter E."/>
            <person name="Venter J.C."/>
            <person name="Vicario S."/>
            <person name="Vieira F.G."/>
            <person name="Vilella A.J."/>
            <person name="Villasante A."/>
            <person name="Walenz B."/>
            <person name="Wang J."/>
            <person name="Wasserman M."/>
            <person name="Watts T."/>
            <person name="Wilson D."/>
            <person name="Wilson R.K."/>
            <person name="Wing R.A."/>
            <person name="Wolfner M.F."/>
            <person name="Wong A."/>
            <person name="Wong G.K."/>
            <person name="Wu C.I."/>
            <person name="Wu G."/>
            <person name="Yamamoto D."/>
            <person name="Yang H.P."/>
            <person name="Yang S.P."/>
            <person name="Yorke J.A."/>
            <person name="Yoshida K."/>
            <person name="Zdobnov E."/>
            <person name="Zhang P."/>
            <person name="Zhang Y."/>
            <person name="Zimin A.V."/>
            <person name="Baldwin J."/>
            <person name="Abdouelleil A."/>
            <person name="Abdulkadir J."/>
            <person name="Abebe A."/>
            <person name="Abera B."/>
            <person name="Abreu J."/>
            <person name="Acer S.C."/>
            <person name="Aftuck L."/>
            <person name="Alexander A."/>
            <person name="An P."/>
            <person name="Anderson E."/>
            <person name="Anderson S."/>
            <person name="Arachi H."/>
            <person name="Azer M."/>
            <person name="Bachantsang P."/>
            <person name="Barry A."/>
            <person name="Bayul T."/>
            <person name="Berlin A."/>
            <person name="Bessette D."/>
            <person name="Bloom T."/>
            <person name="Blye J."/>
            <person name="Boguslavskiy L."/>
            <person name="Bonnet C."/>
            <person name="Boukhgalter B."/>
            <person name="Bourzgui I."/>
            <person name="Brown A."/>
            <person name="Cahill P."/>
            <person name="Channer S."/>
            <person name="Cheshatsang Y."/>
            <person name="Chuda L."/>
            <person name="Citroen M."/>
            <person name="Collymore A."/>
            <person name="Cooke P."/>
            <person name="Costello M."/>
            <person name="D'Aco K."/>
            <person name="Daza R."/>
            <person name="De Haan G."/>
            <person name="DeGray S."/>
            <person name="DeMaso C."/>
            <person name="Dhargay N."/>
            <person name="Dooley K."/>
            <person name="Dooley E."/>
            <person name="Doricent M."/>
            <person name="Dorje P."/>
            <person name="Dorjee K."/>
            <person name="Dupes A."/>
            <person name="Elong R."/>
            <person name="Falk J."/>
            <person name="Farina A."/>
            <person name="Faro S."/>
            <person name="Ferguson D."/>
            <person name="Fisher S."/>
            <person name="Foley C.D."/>
            <person name="Franke A."/>
            <person name="Friedrich D."/>
            <person name="Gadbois L."/>
            <person name="Gearin G."/>
            <person name="Gearin C.R."/>
            <person name="Giannoukos G."/>
            <person name="Goode T."/>
            <person name="Graham J."/>
            <person name="Grandbois E."/>
            <person name="Grewal S."/>
            <person name="Gyaltsen K."/>
            <person name="Hafez N."/>
            <person name="Hagos B."/>
            <person name="Hall J."/>
            <person name="Henson C."/>
            <person name="Hollinger A."/>
            <person name="Honan T."/>
            <person name="Huard M.D."/>
            <person name="Hughes L."/>
            <person name="Hurhula B."/>
            <person name="Husby M.E."/>
            <person name="Kamat A."/>
            <person name="Kanga B."/>
            <person name="Kashin S."/>
            <person name="Khazanovich D."/>
            <person name="Kisner P."/>
            <person name="Lance K."/>
            <person name="Lara M."/>
            <person name="Lee W."/>
            <person name="Lennon N."/>
            <person name="Letendre F."/>
            <person name="LeVine R."/>
            <person name="Lipovsky A."/>
            <person name="Liu X."/>
            <person name="Liu J."/>
            <person name="Liu S."/>
            <person name="Lokyitsang T."/>
            <person name="Lokyitsang Y."/>
            <person name="Lubonja R."/>
            <person name="Lui A."/>
            <person name="MacDonald P."/>
            <person name="Magnisalis V."/>
            <person name="Maru K."/>
            <person name="Matthews C."/>
            <person name="McCusker W."/>
            <person name="McDonough S."/>
            <person name="Mehta T."/>
            <person name="Meldrim J."/>
            <person name="Meneus L."/>
            <person name="Mihai O."/>
            <person name="Mihalev A."/>
            <person name="Mihova T."/>
            <person name="Mittelman R."/>
            <person name="Mlenga V."/>
            <person name="Montmayeur A."/>
            <person name="Mulrain L."/>
            <person name="Navidi A."/>
            <person name="Naylor J."/>
            <person name="Negash T."/>
            <person name="Nguyen T."/>
            <person name="Nguyen N."/>
            <person name="Nicol R."/>
            <person name="Norbu C."/>
            <person name="Norbu N."/>
            <person name="Novod N."/>
            <person name="O'Neill B."/>
            <person name="Osman S."/>
            <person name="Markiewicz E."/>
            <person name="Oyono O.L."/>
            <person name="Patti C."/>
            <person name="Phunkhang P."/>
            <person name="Pierre F."/>
            <person name="Priest M."/>
            <person name="Raghuraman S."/>
            <person name="Rege F."/>
            <person name="Reyes R."/>
            <person name="Rise C."/>
            <person name="Rogov P."/>
            <person name="Ross K."/>
            <person name="Ryan E."/>
            <person name="Settipalli S."/>
            <person name="Shea T."/>
            <person name="Sherpa N."/>
            <person name="Shi L."/>
            <person name="Shih D."/>
            <person name="Sparrow T."/>
            <person name="Spaulding J."/>
            <person name="Stalker J."/>
            <person name="Stange-Thomann N."/>
            <person name="Stavropoulos S."/>
            <person name="Stone C."/>
            <person name="Strader C."/>
            <person name="Tesfaye S."/>
            <person name="Thomson T."/>
            <person name="Thoulutsang Y."/>
            <person name="Thoulutsang D."/>
            <person name="Topham K."/>
            <person name="Topping I."/>
            <person name="Tsamla T."/>
            <person name="Vassiliev H."/>
            <person name="Vo A."/>
            <person name="Wangchuk T."/>
            <person name="Wangdi T."/>
            <person name="Weiand M."/>
            <person name="Wilkinson J."/>
            <person name="Wilson A."/>
            <person name="Yadav S."/>
            <person name="Young G."/>
            <person name="Yu Q."/>
            <person name="Zembek L."/>
            <person name="Zhong D."/>
            <person name="Zimmer A."/>
            <person name="Zwirko Z."/>
            <person name="Jaffe D.B."/>
            <person name="Alvarez P."/>
            <person name="Brockman W."/>
            <person name="Butler J."/>
            <person name="Chin C."/>
            <person name="Gnerre S."/>
            <person name="Grabherr M."/>
            <person name="Kleber M."/>
            <person name="Mauceli E."/>
            <person name="MacCallum I."/>
        </authorList>
    </citation>
    <scope>NUCLEOTIDE SEQUENCE [LARGE SCALE GENOMIC DNA]</scope>
    <source>
        <strain evidence="2">Tucson 15010-1051.87</strain>
    </source>
</reference>
<dbReference type="InterPro" id="IPR036910">
    <property type="entry name" value="HMG_box_dom_sf"/>
</dbReference>
<dbReference type="AlphaFoldDB" id="B4LW67"/>
<protein>
    <submittedName>
        <fullName evidence="1">Uncharacterized protein</fullName>
    </submittedName>
</protein>
<dbReference type="Proteomes" id="UP000008792">
    <property type="component" value="Unassembled WGS sequence"/>
</dbReference>
<accession>B4LW67</accession>
<proteinExistence type="predicted"/>